<keyword evidence="4" id="KW-1185">Reference proteome</keyword>
<evidence type="ECO:0000259" key="2">
    <source>
        <dbReference type="Pfam" id="PF17800"/>
    </source>
</evidence>
<organism evidence="3 4">
    <name type="scientific">Panaeolus cyanescens</name>
    <dbReference type="NCBI Taxonomy" id="181874"/>
    <lineage>
        <taxon>Eukaryota</taxon>
        <taxon>Fungi</taxon>
        <taxon>Dikarya</taxon>
        <taxon>Basidiomycota</taxon>
        <taxon>Agaricomycotina</taxon>
        <taxon>Agaricomycetes</taxon>
        <taxon>Agaricomycetidae</taxon>
        <taxon>Agaricales</taxon>
        <taxon>Agaricineae</taxon>
        <taxon>Galeropsidaceae</taxon>
        <taxon>Panaeolus</taxon>
    </lineage>
</organism>
<dbReference type="EMBL" id="NHTK01005410">
    <property type="protein sequence ID" value="PPQ79582.1"/>
    <property type="molecule type" value="Genomic_DNA"/>
</dbReference>
<protein>
    <recommendedName>
        <fullName evidence="2">Nucleoplasmin-like domain-containing protein</fullName>
    </recommendedName>
</protein>
<feature type="domain" description="Nucleoplasmin-like" evidence="2">
    <location>
        <begin position="11"/>
        <end position="112"/>
    </location>
</feature>
<dbReference type="Proteomes" id="UP000284842">
    <property type="component" value="Unassembled WGS sequence"/>
</dbReference>
<comment type="caution">
    <text evidence="3">The sequence shown here is derived from an EMBL/GenBank/DDBJ whole genome shotgun (WGS) entry which is preliminary data.</text>
</comment>
<evidence type="ECO:0000256" key="1">
    <source>
        <dbReference type="SAM" id="MobiDB-lite"/>
    </source>
</evidence>
<proteinExistence type="predicted"/>
<dbReference type="AlphaFoldDB" id="A0A409WM69"/>
<evidence type="ECO:0000313" key="3">
    <source>
        <dbReference type="EMBL" id="PPQ79582.1"/>
    </source>
</evidence>
<name>A0A409WM69_9AGAR</name>
<dbReference type="InParanoid" id="A0A409WM69"/>
<feature type="region of interest" description="Disordered" evidence="1">
    <location>
        <begin position="155"/>
        <end position="178"/>
    </location>
</feature>
<dbReference type="InterPro" id="IPR041232">
    <property type="entry name" value="NPL"/>
</dbReference>
<dbReference type="Pfam" id="PF17800">
    <property type="entry name" value="NPL"/>
    <property type="match status" value="1"/>
</dbReference>
<dbReference type="OrthoDB" id="2980123at2759"/>
<evidence type="ECO:0000313" key="4">
    <source>
        <dbReference type="Proteomes" id="UP000284842"/>
    </source>
</evidence>
<accession>A0A409WM69</accession>
<sequence length="178" mass="19766">MSFEVQSYGSWSTVVERSTSVLVRPGAPLQLQSISISFALQVPKNSKKGVLRSVLILTSRVRGAPIEASRAVITSLVPEKTENFDCNIRLFPHKEYTFEVHGNDVHIFGEFIGIGPAQDFPKTEIRKILRAPHREHIGQSSFIRPVYSTSVAAEEDSTVANSSDGARKRRKEWKAGTV</sequence>
<reference evidence="3 4" key="1">
    <citation type="journal article" date="2018" name="Evol. Lett.">
        <title>Horizontal gene cluster transfer increased hallucinogenic mushroom diversity.</title>
        <authorList>
            <person name="Reynolds H.T."/>
            <person name="Vijayakumar V."/>
            <person name="Gluck-Thaler E."/>
            <person name="Korotkin H.B."/>
            <person name="Matheny P.B."/>
            <person name="Slot J.C."/>
        </authorList>
    </citation>
    <scope>NUCLEOTIDE SEQUENCE [LARGE SCALE GENOMIC DNA]</scope>
    <source>
        <strain evidence="3 4">2629</strain>
    </source>
</reference>
<gene>
    <name evidence="3" type="ORF">CVT24_010150</name>
</gene>